<accession>A0A7R8WAD3</accession>
<protein>
    <submittedName>
        <fullName evidence="8">Uncharacterized protein</fullName>
    </submittedName>
</protein>
<evidence type="ECO:0000256" key="6">
    <source>
        <dbReference type="ARBA" id="ARBA00022989"/>
    </source>
</evidence>
<proteinExistence type="predicted"/>
<keyword evidence="7" id="KW-0472">Membrane</keyword>
<dbReference type="Pfam" id="PF00028">
    <property type="entry name" value="Cadherin"/>
    <property type="match status" value="3"/>
</dbReference>
<organism evidence="8">
    <name type="scientific">Cyprideis torosa</name>
    <dbReference type="NCBI Taxonomy" id="163714"/>
    <lineage>
        <taxon>Eukaryota</taxon>
        <taxon>Metazoa</taxon>
        <taxon>Ecdysozoa</taxon>
        <taxon>Arthropoda</taxon>
        <taxon>Crustacea</taxon>
        <taxon>Oligostraca</taxon>
        <taxon>Ostracoda</taxon>
        <taxon>Podocopa</taxon>
        <taxon>Podocopida</taxon>
        <taxon>Cytherocopina</taxon>
        <taxon>Cytheroidea</taxon>
        <taxon>Cytherideidae</taxon>
        <taxon>Cyprideis</taxon>
    </lineage>
</organism>
<dbReference type="PANTHER" id="PTHR24025:SF23">
    <property type="entry name" value="NEURAL-CADHERIN"/>
    <property type="match status" value="1"/>
</dbReference>
<dbReference type="PRINTS" id="PR00205">
    <property type="entry name" value="CADHERIN"/>
</dbReference>
<keyword evidence="5" id="KW-0130">Cell adhesion</keyword>
<evidence type="ECO:0000256" key="2">
    <source>
        <dbReference type="ARBA" id="ARBA00022692"/>
    </source>
</evidence>
<comment type="subcellular location">
    <subcellularLocation>
        <location evidence="1">Membrane</location>
    </subcellularLocation>
</comment>
<evidence type="ECO:0000256" key="5">
    <source>
        <dbReference type="ARBA" id="ARBA00022889"/>
    </source>
</evidence>
<evidence type="ECO:0000313" key="8">
    <source>
        <dbReference type="EMBL" id="CAD7225500.1"/>
    </source>
</evidence>
<dbReference type="InterPro" id="IPR050971">
    <property type="entry name" value="Cadherin-domain_protein"/>
</dbReference>
<dbReference type="GO" id="GO:0005509">
    <property type="term" value="F:calcium ion binding"/>
    <property type="evidence" value="ECO:0007669"/>
    <property type="project" value="UniProtKB-UniRule"/>
</dbReference>
<evidence type="ECO:0000256" key="3">
    <source>
        <dbReference type="ARBA" id="ARBA00022737"/>
    </source>
</evidence>
<dbReference type="EMBL" id="OB660587">
    <property type="protein sequence ID" value="CAD7225500.1"/>
    <property type="molecule type" value="Genomic_DNA"/>
</dbReference>
<keyword evidence="4" id="KW-0106">Calcium</keyword>
<reference evidence="8" key="1">
    <citation type="submission" date="2020-11" db="EMBL/GenBank/DDBJ databases">
        <authorList>
            <person name="Tran Van P."/>
        </authorList>
    </citation>
    <scope>NUCLEOTIDE SEQUENCE</scope>
</reference>
<evidence type="ECO:0000256" key="1">
    <source>
        <dbReference type="ARBA" id="ARBA00004370"/>
    </source>
</evidence>
<dbReference type="OrthoDB" id="6491773at2759"/>
<evidence type="ECO:0000256" key="4">
    <source>
        <dbReference type="ARBA" id="ARBA00022837"/>
    </source>
</evidence>
<dbReference type="FunFam" id="2.60.40.60:FF:000020">
    <property type="entry name" value="Dachsous cadherin-related 1b"/>
    <property type="match status" value="1"/>
</dbReference>
<dbReference type="GO" id="GO:0009653">
    <property type="term" value="P:anatomical structure morphogenesis"/>
    <property type="evidence" value="ECO:0007669"/>
    <property type="project" value="UniProtKB-ARBA"/>
</dbReference>
<keyword evidence="6" id="KW-1133">Transmembrane helix</keyword>
<dbReference type="CDD" id="cd11304">
    <property type="entry name" value="Cadherin_repeat"/>
    <property type="match status" value="5"/>
</dbReference>
<dbReference type="GO" id="GO:0016020">
    <property type="term" value="C:membrane"/>
    <property type="evidence" value="ECO:0007669"/>
    <property type="project" value="UniProtKB-SubCell"/>
</dbReference>
<keyword evidence="2" id="KW-0812">Transmembrane</keyword>
<dbReference type="GO" id="GO:0005911">
    <property type="term" value="C:cell-cell junction"/>
    <property type="evidence" value="ECO:0007669"/>
    <property type="project" value="TreeGrafter"/>
</dbReference>
<dbReference type="InterPro" id="IPR015919">
    <property type="entry name" value="Cadherin-like_sf"/>
</dbReference>
<dbReference type="GO" id="GO:0060429">
    <property type="term" value="P:epithelium development"/>
    <property type="evidence" value="ECO:0007669"/>
    <property type="project" value="UniProtKB-ARBA"/>
</dbReference>
<evidence type="ECO:0000256" key="7">
    <source>
        <dbReference type="ARBA" id="ARBA00023136"/>
    </source>
</evidence>
<name>A0A7R8WAD3_9CRUS</name>
<dbReference type="Gene3D" id="2.60.40.60">
    <property type="entry name" value="Cadherins"/>
    <property type="match status" value="5"/>
</dbReference>
<dbReference type="SMART" id="SM00112">
    <property type="entry name" value="CA"/>
    <property type="match status" value="4"/>
</dbReference>
<keyword evidence="3" id="KW-0677">Repeat</keyword>
<dbReference type="AlphaFoldDB" id="A0A7R8WAD3"/>
<dbReference type="PROSITE" id="PS50268">
    <property type="entry name" value="CADHERIN_2"/>
    <property type="match status" value="5"/>
</dbReference>
<dbReference type="GO" id="GO:0007156">
    <property type="term" value="P:homophilic cell adhesion via plasma membrane adhesion molecules"/>
    <property type="evidence" value="ECO:0007669"/>
    <property type="project" value="InterPro"/>
</dbReference>
<dbReference type="SUPFAM" id="SSF49313">
    <property type="entry name" value="Cadherin-like"/>
    <property type="match status" value="4"/>
</dbReference>
<dbReference type="PANTHER" id="PTHR24025">
    <property type="entry name" value="DESMOGLEIN FAMILY MEMBER"/>
    <property type="match status" value="1"/>
</dbReference>
<gene>
    <name evidence="8" type="ORF">CTOB1V02_LOCUS3440</name>
</gene>
<dbReference type="InterPro" id="IPR002126">
    <property type="entry name" value="Cadherin-like_dom"/>
</dbReference>
<sequence>MSKKQGLSRPQGHEVGWVEASDPDLGDSGKVTFNFAVSSEGLITVLSPLAGKGRPEAYHLQIEATDSGTPPLTSMVPVSIFVGDVSSNDGIPKILKPKIGENVTVMENAPAGTAVFQVFAHDPDDPKSPQGKLRYSLLDDLSVFKIDQNSGLIRTRIPLDREVRDEYPLMVIVQDRGVPPQQDSRAVKVIVEDKDDHRPRFRDSRAVKVIVEDKDDHRPRFRTRKSMKVISIPEELPAGSLVGEIECVDEDVGPNAEIDYHLTYSTAPEGAFRLATSSDFKRGELFVDGRLDREEFEGFDLVARCLPRGEAPKRSRQANDDSSLSIRIKLLDIDDNPIRFKNPTTVGLRPSAAVNSLVVTLEPYDLDLLPSKNSERQPWMAGRSLSQKSDAKSPFQFTIGSARFFPTFPDRNDPMGSAPVPAENAFYIDEQGGLRLNSGFPKLLSEASHAAAPSGRFEVVVLAKNRVRQEKSLSSATGSSANSVNTGGSEAAMLAIQIHMIPESELLRFVFDDHHREVQRRAGEFVSKVEAAMEAPLHLHLQPPEVRDEYPLMVIVQDRGVPPQQDSRAVKVIVEDKDDHRPRFRTRKSMKVISIPEELPAGSLVGEIECVDEDVGPNAEIDYHLTYSTAPEGAFRLATSSDFKRGELFVDGRLDREEFEGFDLVARCLPRGEAPKRSRQANDDSSLSIRIKLLDIDDNPIRFKNPTTVGLRPSAAVNSLVVTLEPYDLDLLPSKNSERQPWMAGRSLSQKSDAKSPFQFTIGSARFFPTFPDRNDPMGSAPVPAENAFYIDEQGGLRLNSGFPKLLSEASHAAAPSGRFEVVVLAKNRVRQEKSLSSATGSSANSVNTGGSEAAMLAIQIHMIPESELLRFVFDDHHREVQRRAGEFVSKVEAAMEAPLHLHLQPPEYFVNQRSGRIDIARTSTCFQLVNDRQEIVSQEDAKYFLDPEKFKNIYDEFGVLALESCTAKTSGYHFRWIELAILVVSGVILIGGAVSAIWISARYSRYKREERRSQYRRMNAPTILAAPSVISPPMSPPPPSIISFQNLYDLDTESRNYVAAV</sequence>